<dbReference type="PATRIC" id="fig|121290.4.peg.710"/>
<evidence type="ECO:0000313" key="3">
    <source>
        <dbReference type="Proteomes" id="UP000059074"/>
    </source>
</evidence>
<protein>
    <submittedName>
        <fullName evidence="2">Uncharacterized protein</fullName>
    </submittedName>
</protein>
<name>A0A125NW19_HYPSL</name>
<proteinExistence type="predicted"/>
<gene>
    <name evidence="2" type="ORF">APY04_0390</name>
</gene>
<dbReference type="AlphaFoldDB" id="A0A125NW19"/>
<organism evidence="2 3">
    <name type="scientific">Hyphomicrobium sulfonivorans</name>
    <dbReference type="NCBI Taxonomy" id="121290"/>
    <lineage>
        <taxon>Bacteria</taxon>
        <taxon>Pseudomonadati</taxon>
        <taxon>Pseudomonadota</taxon>
        <taxon>Alphaproteobacteria</taxon>
        <taxon>Hyphomicrobiales</taxon>
        <taxon>Hyphomicrobiaceae</taxon>
        <taxon>Hyphomicrobium</taxon>
    </lineage>
</organism>
<comment type="caution">
    <text evidence="2">The sequence shown here is derived from an EMBL/GenBank/DDBJ whole genome shotgun (WGS) entry which is preliminary data.</text>
</comment>
<keyword evidence="3" id="KW-1185">Reference proteome</keyword>
<dbReference type="EMBL" id="LMTR01000019">
    <property type="protein sequence ID" value="KWT71594.1"/>
    <property type="molecule type" value="Genomic_DNA"/>
</dbReference>
<accession>A0A125NW19</accession>
<feature type="region of interest" description="Disordered" evidence="1">
    <location>
        <begin position="1"/>
        <end position="34"/>
    </location>
</feature>
<evidence type="ECO:0000256" key="1">
    <source>
        <dbReference type="SAM" id="MobiDB-lite"/>
    </source>
</evidence>
<reference evidence="2 3" key="1">
    <citation type="submission" date="2015-10" db="EMBL/GenBank/DDBJ databases">
        <title>Transcriptomic analysis of a linuron degrading triple-species bacterial consortium.</title>
        <authorList>
            <person name="Albers P."/>
        </authorList>
    </citation>
    <scope>NUCLEOTIDE SEQUENCE [LARGE SCALE GENOMIC DNA]</scope>
    <source>
        <strain evidence="2 3">WDL6</strain>
    </source>
</reference>
<sequence>MDGVPPFAHAHAQQALEMGTEQGRPLHNTSRCGGKCRSSLAGARSNCYMRRSDGKCR</sequence>
<dbReference type="Proteomes" id="UP000059074">
    <property type="component" value="Unassembled WGS sequence"/>
</dbReference>
<evidence type="ECO:0000313" key="2">
    <source>
        <dbReference type="EMBL" id="KWT71594.1"/>
    </source>
</evidence>